<name>A0A7X6RDZ1_9CORY</name>
<keyword evidence="1" id="KW-0472">Membrane</keyword>
<organism evidence="3 4">
    <name type="scientific">Corynebacterium mucifaciens</name>
    <dbReference type="NCBI Taxonomy" id="57171"/>
    <lineage>
        <taxon>Bacteria</taxon>
        <taxon>Bacillati</taxon>
        <taxon>Actinomycetota</taxon>
        <taxon>Actinomycetes</taxon>
        <taxon>Mycobacteriales</taxon>
        <taxon>Corynebacteriaceae</taxon>
        <taxon>Corynebacterium</taxon>
    </lineage>
</organism>
<accession>A0A7X6RDZ1</accession>
<dbReference type="InterPro" id="IPR025889">
    <property type="entry name" value="GSP17M-like_dom"/>
</dbReference>
<proteinExistence type="predicted"/>
<dbReference type="AlphaFoldDB" id="A0A7X6RDZ1"/>
<dbReference type="Proteomes" id="UP000554284">
    <property type="component" value="Unassembled WGS sequence"/>
</dbReference>
<evidence type="ECO:0000313" key="3">
    <source>
        <dbReference type="EMBL" id="NKY68025.1"/>
    </source>
</evidence>
<feature type="domain" description="General stress protein 17M-like" evidence="2">
    <location>
        <begin position="46"/>
        <end position="119"/>
    </location>
</feature>
<gene>
    <name evidence="3" type="ORF">HF989_01315</name>
</gene>
<comment type="caution">
    <text evidence="3">The sequence shown here is derived from an EMBL/GenBank/DDBJ whole genome shotgun (WGS) entry which is preliminary data.</text>
</comment>
<evidence type="ECO:0000256" key="1">
    <source>
        <dbReference type="SAM" id="Phobius"/>
    </source>
</evidence>
<evidence type="ECO:0000313" key="4">
    <source>
        <dbReference type="Proteomes" id="UP000554284"/>
    </source>
</evidence>
<dbReference type="EMBL" id="JAAXPF010000001">
    <property type="protein sequence ID" value="NKY68025.1"/>
    <property type="molecule type" value="Genomic_DNA"/>
</dbReference>
<reference evidence="3 4" key="1">
    <citation type="submission" date="2020-04" db="EMBL/GenBank/DDBJ databases">
        <title>MicrobeNet Type strains.</title>
        <authorList>
            <person name="Nicholson A.C."/>
        </authorList>
    </citation>
    <scope>NUCLEOTIDE SEQUENCE [LARGE SCALE GENOMIC DNA]</scope>
    <source>
        <strain evidence="3 4">ATCC 700355</strain>
    </source>
</reference>
<keyword evidence="1" id="KW-0812">Transmembrane</keyword>
<protein>
    <submittedName>
        <fullName evidence="3">Magnesium transporter</fullName>
    </submittedName>
</protein>
<keyword evidence="1" id="KW-1133">Transmembrane helix</keyword>
<feature type="transmembrane region" description="Helical" evidence="1">
    <location>
        <begin position="123"/>
        <end position="147"/>
    </location>
</feature>
<dbReference type="Pfam" id="PF11181">
    <property type="entry name" value="YflT"/>
    <property type="match status" value="1"/>
</dbReference>
<evidence type="ECO:0000259" key="2">
    <source>
        <dbReference type="Pfam" id="PF11181"/>
    </source>
</evidence>
<feature type="transmembrane region" description="Helical" evidence="1">
    <location>
        <begin position="94"/>
        <end position="117"/>
    </location>
</feature>
<sequence>MVCSVAISPRSITVRRGITDTLVSMTTPMNNPARGVAREVPTGWPVGSFKTYAEAQQAVDALSDTQFPVEKLSIVGVDLMQVEKITGRLTWGKVLGTGALSGLWMGLFLGLILSLFTEPGSGWVIFTTTLIMGAIFGVVFAAVAYALTGGKRDFSSATAIVAGRYDVLCEPDEAPRARDLIAGQLPHDDASPANPDA</sequence>